<feature type="region of interest" description="Disordered" evidence="1">
    <location>
        <begin position="22"/>
        <end position="52"/>
    </location>
</feature>
<name>A0AAV2JGR8_KNICA</name>
<organism evidence="2 3">
    <name type="scientific">Knipowitschia caucasica</name>
    <name type="common">Caucasian dwarf goby</name>
    <name type="synonym">Pomatoschistus caucasicus</name>
    <dbReference type="NCBI Taxonomy" id="637954"/>
    <lineage>
        <taxon>Eukaryota</taxon>
        <taxon>Metazoa</taxon>
        <taxon>Chordata</taxon>
        <taxon>Craniata</taxon>
        <taxon>Vertebrata</taxon>
        <taxon>Euteleostomi</taxon>
        <taxon>Actinopterygii</taxon>
        <taxon>Neopterygii</taxon>
        <taxon>Teleostei</taxon>
        <taxon>Neoteleostei</taxon>
        <taxon>Acanthomorphata</taxon>
        <taxon>Gobiaria</taxon>
        <taxon>Gobiiformes</taxon>
        <taxon>Gobioidei</taxon>
        <taxon>Gobiidae</taxon>
        <taxon>Gobiinae</taxon>
        <taxon>Knipowitschia</taxon>
    </lineage>
</organism>
<evidence type="ECO:0000256" key="1">
    <source>
        <dbReference type="SAM" id="MobiDB-lite"/>
    </source>
</evidence>
<accession>A0AAV2JGR8</accession>
<dbReference type="AlphaFoldDB" id="A0AAV2JGR8"/>
<feature type="compositionally biased region" description="Basic and acidic residues" evidence="1">
    <location>
        <begin position="30"/>
        <end position="47"/>
    </location>
</feature>
<dbReference type="EMBL" id="OZ035835">
    <property type="protein sequence ID" value="CAL1576916.1"/>
    <property type="molecule type" value="Genomic_DNA"/>
</dbReference>
<dbReference type="Proteomes" id="UP001497482">
    <property type="component" value="Chromosome 13"/>
</dbReference>
<protein>
    <submittedName>
        <fullName evidence="2">Uncharacterized protein</fullName>
    </submittedName>
</protein>
<evidence type="ECO:0000313" key="3">
    <source>
        <dbReference type="Proteomes" id="UP001497482"/>
    </source>
</evidence>
<keyword evidence="3" id="KW-1185">Reference proteome</keyword>
<sequence>MKKNIETPAYPSFYSLLRDKQTSGQAVHSLRKEPTRSPHSPHEKINTSEDLEPNLTPDSFTCVLYGLPNLIVL</sequence>
<proteinExistence type="predicted"/>
<gene>
    <name evidence="2" type="ORF">KC01_LOCUS8312</name>
</gene>
<reference evidence="2 3" key="1">
    <citation type="submission" date="2024-04" db="EMBL/GenBank/DDBJ databases">
        <authorList>
            <person name="Waldvogel A.-M."/>
            <person name="Schoenle A."/>
        </authorList>
    </citation>
    <scope>NUCLEOTIDE SEQUENCE [LARGE SCALE GENOMIC DNA]</scope>
</reference>
<evidence type="ECO:0000313" key="2">
    <source>
        <dbReference type="EMBL" id="CAL1576916.1"/>
    </source>
</evidence>